<dbReference type="Pfam" id="PF09349">
    <property type="entry name" value="OHCU_decarbox"/>
    <property type="match status" value="1"/>
</dbReference>
<evidence type="ECO:0000256" key="1">
    <source>
        <dbReference type="ARBA" id="ARBA00001163"/>
    </source>
</evidence>
<dbReference type="Proteomes" id="UP001501645">
    <property type="component" value="Unassembled WGS sequence"/>
</dbReference>
<accession>A0ABP8ZZW0</accession>
<dbReference type="InterPro" id="IPR017595">
    <property type="entry name" value="OHCU_decarboxylase-2"/>
</dbReference>
<evidence type="ECO:0000256" key="3">
    <source>
        <dbReference type="ARBA" id="ARBA00012257"/>
    </source>
</evidence>
<gene>
    <name evidence="9" type="primary">uraD</name>
    <name evidence="9" type="ORF">GCM10023351_12720</name>
</gene>
<evidence type="ECO:0000259" key="8">
    <source>
        <dbReference type="Pfam" id="PF09349"/>
    </source>
</evidence>
<dbReference type="RefSeq" id="WP_345437202.1">
    <property type="nucleotide sequence ID" value="NZ_BAABKO010000002.1"/>
</dbReference>
<organism evidence="9 10">
    <name type="scientific">Microbacterium gilvum</name>
    <dbReference type="NCBI Taxonomy" id="1336204"/>
    <lineage>
        <taxon>Bacteria</taxon>
        <taxon>Bacillati</taxon>
        <taxon>Actinomycetota</taxon>
        <taxon>Actinomycetes</taxon>
        <taxon>Micrococcales</taxon>
        <taxon>Microbacteriaceae</taxon>
        <taxon>Microbacterium</taxon>
    </lineage>
</organism>
<dbReference type="Gene3D" id="1.10.3330.10">
    <property type="entry name" value="Oxo-4-hydroxy-4-carboxy-5-ureidoimidazoline decarboxylase"/>
    <property type="match status" value="1"/>
</dbReference>
<evidence type="ECO:0000256" key="5">
    <source>
        <dbReference type="ARBA" id="ARBA00022793"/>
    </source>
</evidence>
<evidence type="ECO:0000313" key="9">
    <source>
        <dbReference type="EMBL" id="GAA4770390.1"/>
    </source>
</evidence>
<dbReference type="EMBL" id="BAABKO010000002">
    <property type="protein sequence ID" value="GAA4770390.1"/>
    <property type="molecule type" value="Genomic_DNA"/>
</dbReference>
<dbReference type="PANTHER" id="PTHR43466">
    <property type="entry name" value="2-OXO-4-HYDROXY-4-CARBOXY-5-UREIDOIMIDAZOLINE DECARBOXYLASE-RELATED"/>
    <property type="match status" value="1"/>
</dbReference>
<dbReference type="EC" id="4.1.1.97" evidence="3"/>
<evidence type="ECO:0000256" key="4">
    <source>
        <dbReference type="ARBA" id="ARBA00022631"/>
    </source>
</evidence>
<sequence length="169" mass="17674">MLLDQFNSAPGDEAAAIAKVWADVPAWVDSLVSGRPYASVDALVDAASTAAATWGRAELDAALAQHPRIGSSPTGASAEAAASRREQASMAGASDEVASRMAEGNAAYEARFGRVFLIRAAGRSAEEMLAELDRRLAQDDEAEVAEACAQLAEIAVLRIRQQFAPAEEA</sequence>
<comment type="pathway">
    <text evidence="2">Purine metabolism; urate degradation; (S)-allantoin from urate: step 3/3.</text>
</comment>
<name>A0ABP8ZZW0_9MICO</name>
<comment type="caution">
    <text evidence="9">The sequence shown here is derived from an EMBL/GenBank/DDBJ whole genome shotgun (WGS) entry which is preliminary data.</text>
</comment>
<dbReference type="PANTHER" id="PTHR43466:SF1">
    <property type="entry name" value="2-OXO-4-HYDROXY-4-CARBOXY-5-UREIDOIMIDAZOLINE DECARBOXYLASE-RELATED"/>
    <property type="match status" value="1"/>
</dbReference>
<dbReference type="NCBIfam" id="NF010372">
    <property type="entry name" value="PRK13798.1"/>
    <property type="match status" value="1"/>
</dbReference>
<dbReference type="SUPFAM" id="SSF158694">
    <property type="entry name" value="UraD-Like"/>
    <property type="match status" value="1"/>
</dbReference>
<proteinExistence type="predicted"/>
<evidence type="ECO:0000256" key="6">
    <source>
        <dbReference type="ARBA" id="ARBA00023239"/>
    </source>
</evidence>
<keyword evidence="6" id="KW-0456">Lyase</keyword>
<keyword evidence="5" id="KW-0210">Decarboxylase</keyword>
<keyword evidence="10" id="KW-1185">Reference proteome</keyword>
<dbReference type="NCBIfam" id="TIGR03180">
    <property type="entry name" value="UraD_2"/>
    <property type="match status" value="1"/>
</dbReference>
<feature type="region of interest" description="Disordered" evidence="7">
    <location>
        <begin position="67"/>
        <end position="96"/>
    </location>
</feature>
<protein>
    <recommendedName>
        <fullName evidence="3">2-oxo-4-hydroxy-4-carboxy-5-ureidoimidazoline decarboxylase</fullName>
        <ecNumber evidence="3">4.1.1.97</ecNumber>
    </recommendedName>
</protein>
<keyword evidence="4" id="KW-0659">Purine metabolism</keyword>
<evidence type="ECO:0000313" key="10">
    <source>
        <dbReference type="Proteomes" id="UP001501645"/>
    </source>
</evidence>
<comment type="catalytic activity">
    <reaction evidence="1">
        <text>5-hydroxy-2-oxo-4-ureido-2,5-dihydro-1H-imidazole-5-carboxylate + H(+) = (S)-allantoin + CO2</text>
        <dbReference type="Rhea" id="RHEA:26301"/>
        <dbReference type="ChEBI" id="CHEBI:15378"/>
        <dbReference type="ChEBI" id="CHEBI:15678"/>
        <dbReference type="ChEBI" id="CHEBI:16526"/>
        <dbReference type="ChEBI" id="CHEBI:58639"/>
        <dbReference type="EC" id="4.1.1.97"/>
    </reaction>
</comment>
<dbReference type="InterPro" id="IPR036778">
    <property type="entry name" value="OHCU_decarboxylase_sf"/>
</dbReference>
<evidence type="ECO:0000256" key="7">
    <source>
        <dbReference type="SAM" id="MobiDB-lite"/>
    </source>
</evidence>
<evidence type="ECO:0000256" key="2">
    <source>
        <dbReference type="ARBA" id="ARBA00004754"/>
    </source>
</evidence>
<feature type="domain" description="Oxo-4-hydroxy-4-carboxy-5-ureidoimidazoline decarboxylase" evidence="8">
    <location>
        <begin position="7"/>
        <end position="160"/>
    </location>
</feature>
<dbReference type="InterPro" id="IPR018020">
    <property type="entry name" value="OHCU_decarboxylase"/>
</dbReference>
<reference evidence="10" key="1">
    <citation type="journal article" date="2019" name="Int. J. Syst. Evol. Microbiol.">
        <title>The Global Catalogue of Microorganisms (GCM) 10K type strain sequencing project: providing services to taxonomists for standard genome sequencing and annotation.</title>
        <authorList>
            <consortium name="The Broad Institute Genomics Platform"/>
            <consortium name="The Broad Institute Genome Sequencing Center for Infectious Disease"/>
            <person name="Wu L."/>
            <person name="Ma J."/>
        </authorList>
    </citation>
    <scope>NUCLEOTIDE SEQUENCE [LARGE SCALE GENOMIC DNA]</scope>
    <source>
        <strain evidence="10">JCM 18537</strain>
    </source>
</reference>